<evidence type="ECO:0000313" key="1">
    <source>
        <dbReference type="EMBL" id="CEK69210.1"/>
    </source>
</evidence>
<sequence length="63" mass="7495">QSSPQNKLFDDVKHMRSRKLTWLSPVPSWIKSNGNLTKIWNFTDHCFLYKYSIVNKEIHCPCI</sequence>
<feature type="non-terminal residue" evidence="2">
    <location>
        <position position="1"/>
    </location>
</feature>
<name>A0A0B6ZMV4_9EUPU</name>
<proteinExistence type="predicted"/>
<organism evidence="2">
    <name type="scientific">Arion vulgaris</name>
    <dbReference type="NCBI Taxonomy" id="1028688"/>
    <lineage>
        <taxon>Eukaryota</taxon>
        <taxon>Metazoa</taxon>
        <taxon>Spiralia</taxon>
        <taxon>Lophotrochozoa</taxon>
        <taxon>Mollusca</taxon>
        <taxon>Gastropoda</taxon>
        <taxon>Heterobranchia</taxon>
        <taxon>Euthyneura</taxon>
        <taxon>Panpulmonata</taxon>
        <taxon>Eupulmonata</taxon>
        <taxon>Stylommatophora</taxon>
        <taxon>Helicina</taxon>
        <taxon>Arionoidea</taxon>
        <taxon>Arionidae</taxon>
        <taxon>Arion</taxon>
    </lineage>
</organism>
<dbReference type="AlphaFoldDB" id="A0A0B6ZMV4"/>
<evidence type="ECO:0000313" key="2">
    <source>
        <dbReference type="EMBL" id="CEK69211.1"/>
    </source>
</evidence>
<gene>
    <name evidence="2" type="primary">ORF69372</name>
    <name evidence="1" type="synonym">ORF69368</name>
</gene>
<dbReference type="EMBL" id="HACG01022346">
    <property type="protein sequence ID" value="CEK69211.1"/>
    <property type="molecule type" value="Transcribed_RNA"/>
</dbReference>
<protein>
    <submittedName>
        <fullName evidence="2">Uncharacterized protein</fullName>
    </submittedName>
</protein>
<reference evidence="2" key="1">
    <citation type="submission" date="2014-12" db="EMBL/GenBank/DDBJ databases">
        <title>Insight into the proteome of Arion vulgaris.</title>
        <authorList>
            <person name="Aradska J."/>
            <person name="Bulat T."/>
            <person name="Smidak R."/>
            <person name="Sarate P."/>
            <person name="Gangsoo J."/>
            <person name="Sialana F."/>
            <person name="Bilban M."/>
            <person name="Lubec G."/>
        </authorList>
    </citation>
    <scope>NUCLEOTIDE SEQUENCE</scope>
    <source>
        <tissue evidence="2">Skin</tissue>
    </source>
</reference>
<dbReference type="EMBL" id="HACG01022345">
    <property type="protein sequence ID" value="CEK69210.1"/>
    <property type="molecule type" value="Transcribed_RNA"/>
</dbReference>
<accession>A0A0B6ZMV4</accession>